<feature type="compositionally biased region" description="Basic residues" evidence="1">
    <location>
        <begin position="293"/>
        <end position="303"/>
    </location>
</feature>
<reference evidence="3 4" key="3">
    <citation type="journal article" date="2017" name="G3 (Bethesda)">
        <title>Comparative analysis highlights variable genome content of wheat rusts and divergence of the mating loci.</title>
        <authorList>
            <person name="Cuomo C.A."/>
            <person name="Bakkeren G."/>
            <person name="Khalil H.B."/>
            <person name="Panwar V."/>
            <person name="Joly D."/>
            <person name="Linning R."/>
            <person name="Sakthikumar S."/>
            <person name="Song X."/>
            <person name="Adiconis X."/>
            <person name="Fan L."/>
            <person name="Goldberg J.M."/>
            <person name="Levin J.Z."/>
            <person name="Young S."/>
            <person name="Zeng Q."/>
            <person name="Anikster Y."/>
            <person name="Bruce M."/>
            <person name="Wang M."/>
            <person name="Yin C."/>
            <person name="McCallum B."/>
            <person name="Szabo L.J."/>
            <person name="Hulbert S."/>
            <person name="Chen X."/>
            <person name="Fellers J.P."/>
        </authorList>
    </citation>
    <scope>NUCLEOTIDE SEQUENCE</scope>
    <source>
        <strain evidence="4">Isolate 1-1 / race 1 (BBBD)</strain>
        <strain evidence="3">isolate 1-1 / race 1 (BBBD)</strain>
    </source>
</reference>
<accession>A0A180FZD7</accession>
<dbReference type="VEuPathDB" id="FungiDB:PTTG_30307"/>
<keyword evidence="4" id="KW-1185">Reference proteome</keyword>
<name>A0A180FZD7_PUCT1</name>
<dbReference type="Proteomes" id="UP000005240">
    <property type="component" value="Unassembled WGS sequence"/>
</dbReference>
<evidence type="ECO:0000313" key="4">
    <source>
        <dbReference type="Proteomes" id="UP000005240"/>
    </source>
</evidence>
<dbReference type="OrthoDB" id="2511178at2759"/>
<evidence type="ECO:0000256" key="1">
    <source>
        <dbReference type="SAM" id="MobiDB-lite"/>
    </source>
</evidence>
<dbReference type="EnsemblFungi" id="PTTG_30307-t43_1">
    <property type="protein sequence ID" value="PTTG_30307-t43_1-p1"/>
    <property type="gene ID" value="PTTG_30307"/>
</dbReference>
<feature type="compositionally biased region" description="Polar residues" evidence="1">
    <location>
        <begin position="1"/>
        <end position="18"/>
    </location>
</feature>
<evidence type="ECO:0000313" key="3">
    <source>
        <dbReference type="EnsemblFungi" id="PTTG_30307-t43_1-p1"/>
    </source>
</evidence>
<evidence type="ECO:0000313" key="2">
    <source>
        <dbReference type="EMBL" id="OAV85737.1"/>
    </source>
</evidence>
<reference evidence="2" key="2">
    <citation type="submission" date="2016-05" db="EMBL/GenBank/DDBJ databases">
        <title>Comparative analysis highlights variable genome content of wheat rusts and divergence of the mating loci.</title>
        <authorList>
            <person name="Cuomo C.A."/>
            <person name="Bakkeren G."/>
            <person name="Szabo L."/>
            <person name="Khalil H."/>
            <person name="Joly D."/>
            <person name="Goldberg J."/>
            <person name="Young S."/>
            <person name="Zeng Q."/>
            <person name="Fellers J."/>
        </authorList>
    </citation>
    <scope>NUCLEOTIDE SEQUENCE [LARGE SCALE GENOMIC DNA]</scope>
    <source>
        <strain evidence="2">1-1 BBBD Race 1</strain>
    </source>
</reference>
<feature type="region of interest" description="Disordered" evidence="1">
    <location>
        <begin position="1"/>
        <end position="26"/>
    </location>
</feature>
<feature type="compositionally biased region" description="Low complexity" evidence="1">
    <location>
        <begin position="267"/>
        <end position="281"/>
    </location>
</feature>
<reference evidence="3" key="4">
    <citation type="submission" date="2025-05" db="UniProtKB">
        <authorList>
            <consortium name="EnsemblFungi"/>
        </authorList>
    </citation>
    <scope>IDENTIFICATION</scope>
    <source>
        <strain evidence="3">isolate 1-1 / race 1 (BBBD)</strain>
    </source>
</reference>
<dbReference type="AlphaFoldDB" id="A0A180FZD7"/>
<dbReference type="EMBL" id="ADAS02002835">
    <property type="protein sequence ID" value="OAV85737.1"/>
    <property type="molecule type" value="Genomic_DNA"/>
</dbReference>
<proteinExistence type="predicted"/>
<sequence>MAETSQKNCATATASAPPQKNGFEELDSALPPLQEDFLKLLEEEPLPPDTEIPPALYQPRETSIALASNRSTPVPRPIEREHIDLTVNLSPTSQPLSQPINPEGMRPTAPPDLSLLPYTQSPRREASSGPMDLIPEEELSSLISMCNKQFYLFVQAREAQNTLTMRRLLSQASLTQEMIIELVGRNNGIRLCQEWIPRDELHNLEASLMNQNNGPEPQNSTAQITRPHSQLAIVPHASQQPILVTPTPEPTGSQLRAIAQEFQGTTPSNQAQFQPQPQSQPRLESQHYQGPPCRRRHRGRRSK</sequence>
<organism evidence="2">
    <name type="scientific">Puccinia triticina (isolate 1-1 / race 1 (BBBD))</name>
    <name type="common">Brown leaf rust fungus</name>
    <dbReference type="NCBI Taxonomy" id="630390"/>
    <lineage>
        <taxon>Eukaryota</taxon>
        <taxon>Fungi</taxon>
        <taxon>Dikarya</taxon>
        <taxon>Basidiomycota</taxon>
        <taxon>Pucciniomycotina</taxon>
        <taxon>Pucciniomycetes</taxon>
        <taxon>Pucciniales</taxon>
        <taxon>Pucciniaceae</taxon>
        <taxon>Puccinia</taxon>
    </lineage>
</organism>
<protein>
    <submittedName>
        <fullName evidence="2 3">Uncharacterized protein</fullName>
    </submittedName>
</protein>
<feature type="region of interest" description="Disordered" evidence="1">
    <location>
        <begin position="257"/>
        <end position="303"/>
    </location>
</feature>
<reference evidence="2" key="1">
    <citation type="submission" date="2009-11" db="EMBL/GenBank/DDBJ databases">
        <authorList>
            <consortium name="The Broad Institute Genome Sequencing Platform"/>
            <person name="Ward D."/>
            <person name="Feldgarden M."/>
            <person name="Earl A."/>
            <person name="Young S.K."/>
            <person name="Zeng Q."/>
            <person name="Koehrsen M."/>
            <person name="Alvarado L."/>
            <person name="Berlin A."/>
            <person name="Bochicchio J."/>
            <person name="Borenstein D."/>
            <person name="Chapman S.B."/>
            <person name="Chen Z."/>
            <person name="Engels R."/>
            <person name="Freedman E."/>
            <person name="Gellesch M."/>
            <person name="Goldberg J."/>
            <person name="Griggs A."/>
            <person name="Gujja S."/>
            <person name="Heilman E."/>
            <person name="Heiman D."/>
            <person name="Hepburn T."/>
            <person name="Howarth C."/>
            <person name="Jen D."/>
            <person name="Larson L."/>
            <person name="Lewis B."/>
            <person name="Mehta T."/>
            <person name="Park D."/>
            <person name="Pearson M."/>
            <person name="Roberts A."/>
            <person name="Saif S."/>
            <person name="Shea T."/>
            <person name="Shenoy N."/>
            <person name="Sisk P."/>
            <person name="Stolte C."/>
            <person name="Sykes S."/>
            <person name="Thomson T."/>
            <person name="Walk T."/>
            <person name="White J."/>
            <person name="Yandava C."/>
            <person name="Izard J."/>
            <person name="Baranova O.V."/>
            <person name="Blanton J.M."/>
            <person name="Tanner A.C."/>
            <person name="Dewhirst F.E."/>
            <person name="Haas B."/>
            <person name="Nusbaum C."/>
            <person name="Birren B."/>
        </authorList>
    </citation>
    <scope>NUCLEOTIDE SEQUENCE [LARGE SCALE GENOMIC DNA]</scope>
    <source>
        <strain evidence="2">1-1 BBBD Race 1</strain>
    </source>
</reference>
<gene>
    <name evidence="2" type="ORF">PTTG_30307</name>
</gene>